<evidence type="ECO:0000256" key="4">
    <source>
        <dbReference type="ARBA" id="ARBA00023172"/>
    </source>
</evidence>
<name>A0AAE4C7L5_9ACTN</name>
<dbReference type="InterPro" id="IPR010998">
    <property type="entry name" value="Integrase_recombinase_N"/>
</dbReference>
<dbReference type="Pfam" id="PF00356">
    <property type="entry name" value="LacI"/>
    <property type="match status" value="1"/>
</dbReference>
<accession>A0AAE4C7L5</accession>
<dbReference type="Gene3D" id="1.10.260.40">
    <property type="entry name" value="lambda repressor-like DNA-binding domains"/>
    <property type="match status" value="1"/>
</dbReference>
<dbReference type="InterPro" id="IPR004107">
    <property type="entry name" value="Integrase_SAM-like_N"/>
</dbReference>
<keyword evidence="9" id="KW-1185">Reference proteome</keyword>
<dbReference type="Pfam" id="PF14659">
    <property type="entry name" value="Phage_int_SAM_3"/>
    <property type="match status" value="1"/>
</dbReference>
<dbReference type="PANTHER" id="PTHR30629">
    <property type="entry name" value="PROPHAGE INTEGRASE"/>
    <property type="match status" value="1"/>
</dbReference>
<evidence type="ECO:0000313" key="8">
    <source>
        <dbReference type="EMBL" id="MDR7273612.1"/>
    </source>
</evidence>
<dbReference type="CDD" id="cd01392">
    <property type="entry name" value="HTH_LacI"/>
    <property type="match status" value="1"/>
</dbReference>
<dbReference type="PANTHER" id="PTHR30629:SF2">
    <property type="entry name" value="PROPHAGE INTEGRASE INTS-RELATED"/>
    <property type="match status" value="1"/>
</dbReference>
<organism evidence="8 9">
    <name type="scientific">Catenuloplanes atrovinosus</name>
    <dbReference type="NCBI Taxonomy" id="137266"/>
    <lineage>
        <taxon>Bacteria</taxon>
        <taxon>Bacillati</taxon>
        <taxon>Actinomycetota</taxon>
        <taxon>Actinomycetes</taxon>
        <taxon>Micromonosporales</taxon>
        <taxon>Micromonosporaceae</taxon>
        <taxon>Catenuloplanes</taxon>
    </lineage>
</organism>
<comment type="similarity">
    <text evidence="1">Belongs to the 'phage' integrase family.</text>
</comment>
<keyword evidence="3 5" id="KW-0238">DNA-binding</keyword>
<dbReference type="InterPro" id="IPR010982">
    <property type="entry name" value="Lambda_DNA-bd_dom_sf"/>
</dbReference>
<feature type="domain" description="HTH lacI-type" evidence="6">
    <location>
        <begin position="302"/>
        <end position="356"/>
    </location>
</feature>
<sequence length="507" mass="56266">MGYAEKRGDYWRGRYKVGPGKYDTVKHPDGSAVRFRTRREAETAANDAEAALRAGRRRAGASGRIPFIDWSNDWYDSQDLADSTMQNYRRRLEEHLLPTFGEMLLVDITAADVARWEKAERAAGYAAASIRSWRALLHLLLADALDEGRIAVNPAARRKGRGRRTGRSRGPGSARAITSALGVLLIAERAALLSGRDAEFVRVVTLGFTGLRWGESVGLEPEYVTREGIDVQWQLYELDDGSFTRVRPKNESTRLVYAPEWLLLLLREHLADTAPRACSCHGRRYVFSGHRPTNNAARQTGPTLAEVARLAGVSVGTVSGVLNGRTSVAEQTRDRVKRVIDELGYVRGAVTGELAPHSRRNGFATWVFRPAASGRYPAKAPRPARPVPLLAEPWPGAPVHGRNAAERAELCWLPIAEDLTPHGLRHTYKTLMDELGIPPVLKDHQMGHLDGSVQALYSHVTEGMIARLLDGLTDLWNQALRERRRIHPHSPVRALDRLLAEVPDADV</sequence>
<dbReference type="PROSITE" id="PS00356">
    <property type="entry name" value="HTH_LACI_1"/>
    <property type="match status" value="1"/>
</dbReference>
<dbReference type="GO" id="GO:0003677">
    <property type="term" value="F:DNA binding"/>
    <property type="evidence" value="ECO:0007669"/>
    <property type="project" value="UniProtKB-UniRule"/>
</dbReference>
<dbReference type="InterPro" id="IPR000843">
    <property type="entry name" value="HTH_LacI"/>
</dbReference>
<evidence type="ECO:0000259" key="6">
    <source>
        <dbReference type="PROSITE" id="PS50932"/>
    </source>
</evidence>
<dbReference type="InterPro" id="IPR050808">
    <property type="entry name" value="Phage_Integrase"/>
</dbReference>
<dbReference type="PROSITE" id="PS50932">
    <property type="entry name" value="HTH_LACI_2"/>
    <property type="match status" value="1"/>
</dbReference>
<evidence type="ECO:0000313" key="9">
    <source>
        <dbReference type="Proteomes" id="UP001183643"/>
    </source>
</evidence>
<proteinExistence type="inferred from homology"/>
<feature type="domain" description="Core-binding (CB)" evidence="7">
    <location>
        <begin position="65"/>
        <end position="145"/>
    </location>
</feature>
<dbReference type="SMART" id="SM00354">
    <property type="entry name" value="HTH_LACI"/>
    <property type="match status" value="1"/>
</dbReference>
<dbReference type="InterPro" id="IPR011010">
    <property type="entry name" value="DNA_brk_join_enz"/>
</dbReference>
<dbReference type="GO" id="GO:0006355">
    <property type="term" value="P:regulation of DNA-templated transcription"/>
    <property type="evidence" value="ECO:0007669"/>
    <property type="project" value="InterPro"/>
</dbReference>
<dbReference type="InterPro" id="IPR044068">
    <property type="entry name" value="CB"/>
</dbReference>
<keyword evidence="2" id="KW-0229">DNA integration</keyword>
<dbReference type="Proteomes" id="UP001183643">
    <property type="component" value="Unassembled WGS sequence"/>
</dbReference>
<dbReference type="RefSeq" id="WP_310362207.1">
    <property type="nucleotide sequence ID" value="NZ_JAVDYB010000001.1"/>
</dbReference>
<dbReference type="PROSITE" id="PS51900">
    <property type="entry name" value="CB"/>
    <property type="match status" value="1"/>
</dbReference>
<protein>
    <submittedName>
        <fullName evidence="8">Integrase</fullName>
    </submittedName>
</protein>
<keyword evidence="4" id="KW-0233">DNA recombination</keyword>
<evidence type="ECO:0000256" key="2">
    <source>
        <dbReference type="ARBA" id="ARBA00022908"/>
    </source>
</evidence>
<dbReference type="SUPFAM" id="SSF56349">
    <property type="entry name" value="DNA breaking-rejoining enzymes"/>
    <property type="match status" value="2"/>
</dbReference>
<comment type="caution">
    <text evidence="8">The sequence shown here is derived from an EMBL/GenBank/DDBJ whole genome shotgun (WGS) entry which is preliminary data.</text>
</comment>
<dbReference type="EMBL" id="JAVDYB010000001">
    <property type="protein sequence ID" value="MDR7273612.1"/>
    <property type="molecule type" value="Genomic_DNA"/>
</dbReference>
<evidence type="ECO:0000256" key="5">
    <source>
        <dbReference type="PROSITE-ProRule" id="PRU01248"/>
    </source>
</evidence>
<evidence type="ECO:0000256" key="3">
    <source>
        <dbReference type="ARBA" id="ARBA00023125"/>
    </source>
</evidence>
<evidence type="ECO:0000259" key="7">
    <source>
        <dbReference type="PROSITE" id="PS51900"/>
    </source>
</evidence>
<dbReference type="InterPro" id="IPR013762">
    <property type="entry name" value="Integrase-like_cat_sf"/>
</dbReference>
<gene>
    <name evidence="8" type="ORF">J2S41_000390</name>
</gene>
<dbReference type="SUPFAM" id="SSF47413">
    <property type="entry name" value="lambda repressor-like DNA-binding domains"/>
    <property type="match status" value="1"/>
</dbReference>
<evidence type="ECO:0000256" key="1">
    <source>
        <dbReference type="ARBA" id="ARBA00008857"/>
    </source>
</evidence>
<dbReference type="AlphaFoldDB" id="A0AAE4C7L5"/>
<reference evidence="8" key="1">
    <citation type="submission" date="2023-07" db="EMBL/GenBank/DDBJ databases">
        <title>Sequencing the genomes of 1000 actinobacteria strains.</title>
        <authorList>
            <person name="Klenk H.-P."/>
        </authorList>
    </citation>
    <scope>NUCLEOTIDE SEQUENCE</scope>
    <source>
        <strain evidence="8">DSM 44707</strain>
    </source>
</reference>
<dbReference type="GO" id="GO:0015074">
    <property type="term" value="P:DNA integration"/>
    <property type="evidence" value="ECO:0007669"/>
    <property type="project" value="UniProtKB-KW"/>
</dbReference>
<dbReference type="Gene3D" id="1.10.443.10">
    <property type="entry name" value="Intergrase catalytic core"/>
    <property type="match status" value="1"/>
</dbReference>
<dbReference type="Gene3D" id="1.10.150.130">
    <property type="match status" value="1"/>
</dbReference>
<dbReference type="GO" id="GO:0006310">
    <property type="term" value="P:DNA recombination"/>
    <property type="evidence" value="ECO:0007669"/>
    <property type="project" value="UniProtKB-KW"/>
</dbReference>